<evidence type="ECO:0000256" key="8">
    <source>
        <dbReference type="ARBA" id="ARBA00025346"/>
    </source>
</evidence>
<dbReference type="InterPro" id="IPR042097">
    <property type="entry name" value="Aminopeptidase_N-like_N_sf"/>
</dbReference>
<comment type="similarity">
    <text evidence="2">Belongs to the TAF2 family.</text>
</comment>
<keyword evidence="4" id="KW-0805">Transcription regulation</keyword>
<dbReference type="Gene3D" id="2.60.40.1730">
    <property type="entry name" value="tricorn interacting facor f3 domain"/>
    <property type="match status" value="1"/>
</dbReference>
<sequence>MVEDPIRSSSRSPHSSSTPKSGPSSSSKESLNSVQASLTISPCTLNLFTAASPSLADSSASLSMASHTNPVYRRYGLSSLVVAEVSVALAKTSRRLSAAEPIASVPSCHSRATRPDAARTQEMMRPSWSTSLSSCASAALIVIGGLKESAKLVVVCRKATRRLFRTSGSPGTVGAVTVDTLSMARSDLRMLCCAPYIRFARSIPSISICRWLLMKRGRTENQDIKLVKDYVSNTSNPALGFKILSLLCCILLYSCSHFLFRMEDGALSSRGFTLSHQRVILEIDFRGCLLGTAHLTVQPTSPALRQLYLHASSRFDIMSVTLSSPTSTDPLLSTPASYSLYDPFERLPVREPPLDIKSHPEIKRKTWAAMGERDEGELAISVSGGWVRVLQEGESVSLAPIEVRIEYRLNVTEPLEGIVFNRDIPHVYLSPTTHAGARIWTPCVDSLWERCTWELEFIVPRYLEGGEDVPVVVVSSGELVEQTSHPHSQAKSVFYYLQTNPTSVQHIGFAAGPFSMHVLAETPKPMLAFCLPGDEEMMLNSTSFLPRAMLFYSTEYGSYPFTDYKVVFVANPRTTCVTSATLSILSSDLLYPPDIIDQAIITRQTLSLTLIQQWIGVNIIQRALCDTWLVNGLALYLHSLFLRHLLGNNEYRFRLKKDMDRCAQLDQGQQWPLCVPGALDVPDIDFVNLKAPLVLHILDRHIVKAGTSLGLARVIPRIFLSALSDELSGNTLSTTSFFRTCRKVSGIDLATFQDQWVFGSGCPRLRVQANFIRKKFVVELTVQQEIGEGPTYKRQTPLFEGSLTVRIHEADGAPFEHLLDIKSKQKAFSLPFNTKYKRTRRSGHVAARYNKMQDDLAAADDAEEAKLREVDRAEVFAYPPWDDESERTEWKVAEWSAEDATAIASEGGGYEWIKLDPECEWLAVFEFVEKPWFWVSQLQGDRDVVAQLEAVQNMALYQSPVVASELARTVLVKNYFYRVRMEAARALVNFCSATSDYGLFYLLKLQRSLFMGPNSFEDISDYFLKKSIIAALADLRNPTTGMSWPEVRGLLLDALRNNDNTHNMYSDSFWLATLVTAIGNAFSASDDHASAAEVIDRVLTMDRLVPSFRNVVTEAALQSQLKAILAGQRMNNPRTFLPYTREGNYEAIRLIAFDCLLICRPPGRSMALTTHLVEVIRDDESLVVRRHVARAMAEAILWSLAVGEVMVPPPGVEEQEAAGAHQTALVKALRKDYSKKGELRQLLQDLLLGSFAWADDELRLTLIKIAEMTTSSQAEPNPDKLIRLPTVETPVAMTPKIRLSLGEPKEESSSYFPVMPKIVVNAKKKKPAQSTGLSDTDLVAIQTVLRKLIAHNSSEYFRRPVDPVRDGAPDYPQVIRTPMDLGTISSKLEAGSYSNRQGFVKDIRLIISNCYTYNPVGSPVRLRGGKFEAYFNDLWTKTEATLSLKPGPPAGAQLAPQIMPIIPVPVAAPGAQPKPSTKLKVKTDTPMPPPPIPPNRKNSVSIVPPDKKRKIVRASAVDDLLGAEVDAMEREQQPDALEALLEPTPKKIAVPREVKINVQPSPLKVNLQPSPLKINVQPSPPPGTPPTITNTMPLKQKRAKALIAALQKDPSATIFLRPVDPIALGIPTYLDEIKEPMDFSTIAKAIDARKYTTMGQVARDIELVFKNCRQFNTPGDFAYQAAEATEKSYWREWTKAVSPRMTADERKAMSGLLSKALKDIDAQIFWTAVDPVAMNLPNYFDIIPPDEARDLTLIKNNLDKGKYTTTTKVDEEIETMLDNCRIFNGEGPISDTADRFGRWWKKNRSKME</sequence>
<evidence type="ECO:0000256" key="6">
    <source>
        <dbReference type="ARBA" id="ARBA00023163"/>
    </source>
</evidence>
<dbReference type="FunCoup" id="A0A1Y2BJH6">
    <property type="interactions" value="472"/>
</dbReference>
<evidence type="ECO:0000256" key="1">
    <source>
        <dbReference type="ARBA" id="ARBA00004123"/>
    </source>
</evidence>
<reference evidence="13 14" key="1">
    <citation type="submission" date="2016-07" db="EMBL/GenBank/DDBJ databases">
        <title>Pervasive Adenine N6-methylation of Active Genes in Fungi.</title>
        <authorList>
            <consortium name="DOE Joint Genome Institute"/>
            <person name="Mondo S.J."/>
            <person name="Dannebaum R.O."/>
            <person name="Kuo R.C."/>
            <person name="Labutti K."/>
            <person name="Haridas S."/>
            <person name="Kuo A."/>
            <person name="Salamov A."/>
            <person name="Ahrendt S.R."/>
            <person name="Lipzen A."/>
            <person name="Sullivan W."/>
            <person name="Andreopoulos W.B."/>
            <person name="Clum A."/>
            <person name="Lindquist E."/>
            <person name="Daum C."/>
            <person name="Ramamoorthy G.K."/>
            <person name="Gryganskyi A."/>
            <person name="Culley D."/>
            <person name="Magnuson J.K."/>
            <person name="James T.Y."/>
            <person name="O'Malley M.A."/>
            <person name="Stajich J.E."/>
            <person name="Spatafora J.W."/>
            <person name="Visel A."/>
            <person name="Grigoriev I.V."/>
        </authorList>
    </citation>
    <scope>NUCLEOTIDE SEQUENCE [LARGE SCALE GENOMIC DNA]</scope>
    <source>
        <strain evidence="13 14">68-887.2</strain>
    </source>
</reference>
<dbReference type="GO" id="GO:0000976">
    <property type="term" value="F:transcription cis-regulatory region binding"/>
    <property type="evidence" value="ECO:0007669"/>
    <property type="project" value="TreeGrafter"/>
</dbReference>
<dbReference type="InterPro" id="IPR057345">
    <property type="entry name" value="Ig-like_TAF2"/>
</dbReference>
<dbReference type="InterPro" id="IPR036427">
    <property type="entry name" value="Bromodomain-like_sf"/>
</dbReference>
<dbReference type="STRING" id="71784.A0A1Y2BJH6"/>
<accession>A0A1Y2BJH6</accession>
<dbReference type="GO" id="GO:0006325">
    <property type="term" value="P:chromatin organization"/>
    <property type="evidence" value="ECO:0007669"/>
    <property type="project" value="UniProtKB-ARBA"/>
</dbReference>
<dbReference type="Pfam" id="PF25316">
    <property type="entry name" value="TAF2_3rd"/>
    <property type="match status" value="1"/>
</dbReference>
<dbReference type="GO" id="GO:0003682">
    <property type="term" value="F:chromatin binding"/>
    <property type="evidence" value="ECO:0007669"/>
    <property type="project" value="TreeGrafter"/>
</dbReference>
<comment type="subcellular location">
    <subcellularLocation>
        <location evidence="1">Nucleus</location>
    </subcellularLocation>
</comment>
<keyword evidence="7" id="KW-0539">Nucleus</keyword>
<dbReference type="FunFam" id="1.10.390.10:FF:000011">
    <property type="entry name" value="Transcription initiation factor TFIID subunit"/>
    <property type="match status" value="1"/>
</dbReference>
<dbReference type="OrthoDB" id="308861at2759"/>
<dbReference type="InterPro" id="IPR027268">
    <property type="entry name" value="Peptidase_M4/M1_CTD_sf"/>
</dbReference>
<dbReference type="PANTHER" id="PTHR15137">
    <property type="entry name" value="TRANSCRIPTION INITIATION FACTOR TFIID"/>
    <property type="match status" value="1"/>
</dbReference>
<evidence type="ECO:0000259" key="12">
    <source>
        <dbReference type="PROSITE" id="PS50014"/>
    </source>
</evidence>
<organism evidence="13 14">
    <name type="scientific">Naematelia encephala</name>
    <dbReference type="NCBI Taxonomy" id="71784"/>
    <lineage>
        <taxon>Eukaryota</taxon>
        <taxon>Fungi</taxon>
        <taxon>Dikarya</taxon>
        <taxon>Basidiomycota</taxon>
        <taxon>Agaricomycotina</taxon>
        <taxon>Tremellomycetes</taxon>
        <taxon>Tremellales</taxon>
        <taxon>Naemateliaceae</taxon>
        <taxon>Naematelia</taxon>
    </lineage>
</organism>
<feature type="compositionally biased region" description="Low complexity" evidence="11">
    <location>
        <begin position="8"/>
        <end position="33"/>
    </location>
</feature>
<dbReference type="EMBL" id="MCFC01000002">
    <property type="protein sequence ID" value="ORY34750.1"/>
    <property type="molecule type" value="Genomic_DNA"/>
</dbReference>
<feature type="domain" description="Bromo" evidence="12">
    <location>
        <begin position="1607"/>
        <end position="1679"/>
    </location>
</feature>
<dbReference type="Gene3D" id="1.20.920.10">
    <property type="entry name" value="Bromodomain-like"/>
    <property type="match status" value="3"/>
</dbReference>
<protein>
    <recommendedName>
        <fullName evidence="3">Transcription initiation factor TFIID subunit 2</fullName>
    </recommendedName>
    <alternativeName>
        <fullName evidence="9">TBP-associated factor 2</fullName>
    </alternativeName>
</protein>
<dbReference type="SUPFAM" id="SSF55486">
    <property type="entry name" value="Metalloproteases ('zincins'), catalytic domain"/>
    <property type="match status" value="1"/>
</dbReference>
<dbReference type="InterPro" id="IPR018359">
    <property type="entry name" value="Bromodomain_CS"/>
</dbReference>
<evidence type="ECO:0000256" key="9">
    <source>
        <dbReference type="ARBA" id="ARBA00076306"/>
    </source>
</evidence>
<dbReference type="InterPro" id="IPR057991">
    <property type="entry name" value="TPR_TAF2_C"/>
</dbReference>
<dbReference type="PANTHER" id="PTHR15137:SF9">
    <property type="entry name" value="TRANSCRIPTION INITIATION FACTOR TFIID SUBUNIT 2"/>
    <property type="match status" value="1"/>
</dbReference>
<evidence type="ECO:0000256" key="4">
    <source>
        <dbReference type="ARBA" id="ARBA00023015"/>
    </source>
</evidence>
<evidence type="ECO:0000256" key="11">
    <source>
        <dbReference type="SAM" id="MobiDB-lite"/>
    </source>
</evidence>
<keyword evidence="5 10" id="KW-0103">Bromodomain</keyword>
<feature type="region of interest" description="Disordered" evidence="11">
    <location>
        <begin position="1469"/>
        <end position="1502"/>
    </location>
</feature>
<evidence type="ECO:0000313" key="14">
    <source>
        <dbReference type="Proteomes" id="UP000193986"/>
    </source>
</evidence>
<dbReference type="InParanoid" id="A0A1Y2BJH6"/>
<dbReference type="Pfam" id="PF00439">
    <property type="entry name" value="Bromodomain"/>
    <property type="match status" value="3"/>
</dbReference>
<dbReference type="PROSITE" id="PS00633">
    <property type="entry name" value="BROMODOMAIN_1"/>
    <property type="match status" value="1"/>
</dbReference>
<dbReference type="InterPro" id="IPR001487">
    <property type="entry name" value="Bromodomain"/>
</dbReference>
<dbReference type="PRINTS" id="PR00503">
    <property type="entry name" value="BROMODOMAIN"/>
</dbReference>
<evidence type="ECO:0000256" key="3">
    <source>
        <dbReference type="ARBA" id="ARBA00017363"/>
    </source>
</evidence>
<keyword evidence="6" id="KW-0804">Transcription</keyword>
<evidence type="ECO:0000256" key="7">
    <source>
        <dbReference type="ARBA" id="ARBA00023242"/>
    </source>
</evidence>
<feature type="domain" description="Bromo" evidence="12">
    <location>
        <begin position="1717"/>
        <end position="1791"/>
    </location>
</feature>
<dbReference type="InterPro" id="IPR037813">
    <property type="entry name" value="TAF2"/>
</dbReference>
<dbReference type="SUPFAM" id="SSF48431">
    <property type="entry name" value="Lipovitellin-phosvitin complex, superhelical domain"/>
    <property type="match status" value="1"/>
</dbReference>
<dbReference type="InterPro" id="IPR011030">
    <property type="entry name" value="Lipovitellin_superhlx_dom"/>
</dbReference>
<name>A0A1Y2BJH6_9TREE</name>
<evidence type="ECO:0000256" key="10">
    <source>
        <dbReference type="PROSITE-ProRule" id="PRU00035"/>
    </source>
</evidence>
<comment type="caution">
    <text evidence="13">The sequence shown here is derived from an EMBL/GenBank/DDBJ whole genome shotgun (WGS) entry which is preliminary data.</text>
</comment>
<feature type="region of interest" description="Disordered" evidence="11">
    <location>
        <begin position="1569"/>
        <end position="1590"/>
    </location>
</feature>
<dbReference type="SMART" id="SM00297">
    <property type="entry name" value="BROMO"/>
    <property type="match status" value="3"/>
</dbReference>
<comment type="function">
    <text evidence="8">Functions as a component of the DNA-binding general transcription factor complex TFIID. Binding of TFIID to a promoter (with or without TATA element) is the initial step in pre-initiation complex (PIC) formation. TFIID plays a key role in the regulation of gene expression by RNA polymerase II through different activities such as transcription activator interaction, core promoter recognition and selectivity, TFIIA and TFIIB interaction, chromatin modification (histone acetylation by TAF1), facilitation of DNA opening and initiation of transcription.</text>
</comment>
<keyword evidence="14" id="KW-1185">Reference proteome</keyword>
<evidence type="ECO:0000256" key="2">
    <source>
        <dbReference type="ARBA" id="ARBA00010937"/>
    </source>
</evidence>
<dbReference type="CDD" id="cd09839">
    <property type="entry name" value="M1_like_TAF2"/>
    <property type="match status" value="1"/>
</dbReference>
<dbReference type="PROSITE" id="PS50014">
    <property type="entry name" value="BROMODOMAIN_2"/>
    <property type="match status" value="3"/>
</dbReference>
<dbReference type="GO" id="GO:0005669">
    <property type="term" value="C:transcription factor TFIID complex"/>
    <property type="evidence" value="ECO:0007669"/>
    <property type="project" value="InterPro"/>
</dbReference>
<evidence type="ECO:0000313" key="13">
    <source>
        <dbReference type="EMBL" id="ORY34750.1"/>
    </source>
</evidence>
<feature type="region of interest" description="Disordered" evidence="11">
    <location>
        <begin position="1"/>
        <end position="33"/>
    </location>
</feature>
<dbReference type="GO" id="GO:0006367">
    <property type="term" value="P:transcription initiation at RNA polymerase II promoter"/>
    <property type="evidence" value="ECO:0007669"/>
    <property type="project" value="TreeGrafter"/>
</dbReference>
<evidence type="ECO:0000256" key="5">
    <source>
        <dbReference type="ARBA" id="ARBA00023117"/>
    </source>
</evidence>
<dbReference type="SUPFAM" id="SSF47370">
    <property type="entry name" value="Bromodomain"/>
    <property type="match status" value="3"/>
</dbReference>
<dbReference type="GO" id="GO:0016251">
    <property type="term" value="F:RNA polymerase II general transcription initiation factor activity"/>
    <property type="evidence" value="ECO:0007669"/>
    <property type="project" value="TreeGrafter"/>
</dbReference>
<dbReference type="Proteomes" id="UP000193986">
    <property type="component" value="Unassembled WGS sequence"/>
</dbReference>
<feature type="domain" description="Bromo" evidence="12">
    <location>
        <begin position="1349"/>
        <end position="1421"/>
    </location>
</feature>
<dbReference type="SUPFAM" id="SSF63737">
    <property type="entry name" value="Leukotriene A4 hydrolase N-terminal domain"/>
    <property type="match status" value="1"/>
</dbReference>
<proteinExistence type="inferred from homology"/>
<gene>
    <name evidence="13" type="ORF">BCR39DRAFT_514465</name>
</gene>
<dbReference type="Gene3D" id="1.10.390.10">
    <property type="entry name" value="Neutral Protease Domain 2"/>
    <property type="match status" value="1"/>
</dbReference>
<dbReference type="Pfam" id="PF25577">
    <property type="entry name" value="TPR_TAF2_C"/>
    <property type="match status" value="1"/>
</dbReference>